<reference evidence="11" key="1">
    <citation type="submission" date="2018-06" db="EMBL/GenBank/DDBJ databases">
        <authorList>
            <person name="Zhirakovskaya E."/>
        </authorList>
    </citation>
    <scope>NUCLEOTIDE SEQUENCE</scope>
</reference>
<proteinExistence type="inferred from homology"/>
<dbReference type="InterPro" id="IPR013785">
    <property type="entry name" value="Aldolase_TIM"/>
</dbReference>
<dbReference type="PANTHER" id="PTHR12128:SF66">
    <property type="entry name" value="4-HYDROXY-2-OXOGLUTARATE ALDOLASE, MITOCHONDRIAL"/>
    <property type="match status" value="1"/>
</dbReference>
<name>A0A3B0STB2_9ZZZZ</name>
<dbReference type="GO" id="GO:0008840">
    <property type="term" value="F:4-hydroxy-tetrahydrodipicolinate synthase activity"/>
    <property type="evidence" value="ECO:0007669"/>
    <property type="project" value="UniProtKB-EC"/>
</dbReference>
<dbReference type="InterPro" id="IPR005263">
    <property type="entry name" value="DapA"/>
</dbReference>
<organism evidence="11">
    <name type="scientific">hydrothermal vent metagenome</name>
    <dbReference type="NCBI Taxonomy" id="652676"/>
    <lineage>
        <taxon>unclassified sequences</taxon>
        <taxon>metagenomes</taxon>
        <taxon>ecological metagenomes</taxon>
    </lineage>
</organism>
<evidence type="ECO:0000256" key="1">
    <source>
        <dbReference type="ARBA" id="ARBA00003294"/>
    </source>
</evidence>
<dbReference type="SMART" id="SM01130">
    <property type="entry name" value="DHDPS"/>
    <property type="match status" value="1"/>
</dbReference>
<accession>A0A3B0STB2</accession>
<keyword evidence="6" id="KW-0220">Diaminopimelate biosynthesis</keyword>
<dbReference type="PANTHER" id="PTHR12128">
    <property type="entry name" value="DIHYDRODIPICOLINATE SYNTHASE"/>
    <property type="match status" value="1"/>
</dbReference>
<comment type="pathway">
    <text evidence="2">Amino-acid biosynthesis; L-lysine biosynthesis via DAP pathway; (S)-tetrahydrodipicolinate from L-aspartate: step 3/4.</text>
</comment>
<evidence type="ECO:0000256" key="2">
    <source>
        <dbReference type="ARBA" id="ARBA00005120"/>
    </source>
</evidence>
<evidence type="ECO:0000256" key="10">
    <source>
        <dbReference type="ARBA" id="ARBA00047836"/>
    </source>
</evidence>
<evidence type="ECO:0000256" key="9">
    <source>
        <dbReference type="ARBA" id="ARBA00023270"/>
    </source>
</evidence>
<keyword evidence="4" id="KW-0963">Cytoplasm</keyword>
<dbReference type="EC" id="4.3.3.7" evidence="3"/>
<dbReference type="CDD" id="cd00950">
    <property type="entry name" value="DHDPS"/>
    <property type="match status" value="1"/>
</dbReference>
<evidence type="ECO:0000256" key="8">
    <source>
        <dbReference type="ARBA" id="ARBA00023239"/>
    </source>
</evidence>
<dbReference type="GO" id="GO:0019877">
    <property type="term" value="P:diaminopimelate biosynthetic process"/>
    <property type="evidence" value="ECO:0007669"/>
    <property type="project" value="UniProtKB-KW"/>
</dbReference>
<keyword evidence="7" id="KW-0457">Lysine biosynthesis</keyword>
<evidence type="ECO:0000256" key="3">
    <source>
        <dbReference type="ARBA" id="ARBA00012086"/>
    </source>
</evidence>
<dbReference type="PIRSF" id="PIRSF001365">
    <property type="entry name" value="DHDPS"/>
    <property type="match status" value="1"/>
</dbReference>
<evidence type="ECO:0000313" key="11">
    <source>
        <dbReference type="EMBL" id="VAW05532.1"/>
    </source>
</evidence>
<dbReference type="InterPro" id="IPR020625">
    <property type="entry name" value="Schiff_base-form_aldolases_AS"/>
</dbReference>
<evidence type="ECO:0000256" key="5">
    <source>
        <dbReference type="ARBA" id="ARBA00022605"/>
    </source>
</evidence>
<dbReference type="PROSITE" id="PS00666">
    <property type="entry name" value="DHDPS_2"/>
    <property type="match status" value="1"/>
</dbReference>
<dbReference type="GO" id="GO:0005829">
    <property type="term" value="C:cytosol"/>
    <property type="evidence" value="ECO:0007669"/>
    <property type="project" value="TreeGrafter"/>
</dbReference>
<evidence type="ECO:0000256" key="6">
    <source>
        <dbReference type="ARBA" id="ARBA00022915"/>
    </source>
</evidence>
<comment type="function">
    <text evidence="1">Catalyzes the condensation of (S)-aspartate-beta-semialdehyde [(S)-ASA] and pyruvate to 4-hydroxy-tetrahydrodipicolinate (HTPA).</text>
</comment>
<dbReference type="HAMAP" id="MF_00418">
    <property type="entry name" value="DapA"/>
    <property type="match status" value="1"/>
</dbReference>
<sequence>MLKGSITALVTPFQGGQLDEKALRRLVNWQIEQGTNGLVPCGTTGESPTLNHDEHHRVTEICIEEAAGRVPVLAGCGSNSTREAISLLGHAKAAGADAALIVMPYYNKPNQEGMFQHFKALNDAVDLPLVIYNIPGRSVVDMSVETMARCFHELKNVIGVKDATGNVARVPLQRMAMGDEFIQLSGEDQTALGFNAHGGAGCISVASNVAPKMVSDFQNHCLSGDYAAALAIQDILTDLHHALFVEPNPGPVKYGLELLGLCSAEMRLPMVPISEDTRILVKSAMNRAGLLV</sequence>
<dbReference type="PROSITE" id="PS00665">
    <property type="entry name" value="DHDPS_1"/>
    <property type="match status" value="1"/>
</dbReference>
<dbReference type="EMBL" id="UOEJ01000213">
    <property type="protein sequence ID" value="VAW05532.1"/>
    <property type="molecule type" value="Genomic_DNA"/>
</dbReference>
<evidence type="ECO:0000256" key="7">
    <source>
        <dbReference type="ARBA" id="ARBA00023154"/>
    </source>
</evidence>
<dbReference type="AlphaFoldDB" id="A0A3B0STB2"/>
<dbReference type="GO" id="GO:0009089">
    <property type="term" value="P:lysine biosynthetic process via diaminopimelate"/>
    <property type="evidence" value="ECO:0007669"/>
    <property type="project" value="UniProtKB-UniPathway"/>
</dbReference>
<keyword evidence="5" id="KW-0028">Amino-acid biosynthesis</keyword>
<keyword evidence="8 11" id="KW-0456">Lyase</keyword>
<dbReference type="NCBIfam" id="TIGR00674">
    <property type="entry name" value="dapA"/>
    <property type="match status" value="1"/>
</dbReference>
<comment type="catalytic activity">
    <reaction evidence="10">
        <text>L-aspartate 4-semialdehyde + pyruvate = (2S,4S)-4-hydroxy-2,3,4,5-tetrahydrodipicolinate + H2O + H(+)</text>
        <dbReference type="Rhea" id="RHEA:34171"/>
        <dbReference type="ChEBI" id="CHEBI:15361"/>
        <dbReference type="ChEBI" id="CHEBI:15377"/>
        <dbReference type="ChEBI" id="CHEBI:15378"/>
        <dbReference type="ChEBI" id="CHEBI:67139"/>
        <dbReference type="ChEBI" id="CHEBI:537519"/>
        <dbReference type="EC" id="4.3.3.7"/>
    </reaction>
</comment>
<keyword evidence="9" id="KW-0704">Schiff base</keyword>
<gene>
    <name evidence="11" type="ORF">MNBD_ALPHA01-70</name>
</gene>
<protein>
    <recommendedName>
        <fullName evidence="3">4-hydroxy-tetrahydrodipicolinate synthase</fullName>
        <ecNumber evidence="3">4.3.3.7</ecNumber>
    </recommendedName>
</protein>
<dbReference type="Pfam" id="PF00701">
    <property type="entry name" value="DHDPS"/>
    <property type="match status" value="1"/>
</dbReference>
<evidence type="ECO:0000256" key="4">
    <source>
        <dbReference type="ARBA" id="ARBA00022490"/>
    </source>
</evidence>
<dbReference type="InterPro" id="IPR002220">
    <property type="entry name" value="DapA-like"/>
</dbReference>
<dbReference type="SUPFAM" id="SSF51569">
    <property type="entry name" value="Aldolase"/>
    <property type="match status" value="1"/>
</dbReference>
<dbReference type="PRINTS" id="PR00146">
    <property type="entry name" value="DHPICSNTHASE"/>
</dbReference>
<dbReference type="InterPro" id="IPR020624">
    <property type="entry name" value="Schiff_base-form_aldolases_CS"/>
</dbReference>
<dbReference type="UniPathway" id="UPA00034">
    <property type="reaction ID" value="UER00017"/>
</dbReference>
<dbReference type="Gene3D" id="3.20.20.70">
    <property type="entry name" value="Aldolase class I"/>
    <property type="match status" value="1"/>
</dbReference>